<dbReference type="InterPro" id="IPR036397">
    <property type="entry name" value="RNaseH_sf"/>
</dbReference>
<dbReference type="CDD" id="cd06222">
    <property type="entry name" value="RNase_H_like"/>
    <property type="match status" value="1"/>
</dbReference>
<dbReference type="PANTHER" id="PTHR47723">
    <property type="entry name" value="OS05G0353850 PROTEIN"/>
    <property type="match status" value="1"/>
</dbReference>
<keyword evidence="3" id="KW-1185">Reference proteome</keyword>
<feature type="domain" description="RNase H type-1" evidence="1">
    <location>
        <begin position="1"/>
        <end position="123"/>
    </location>
</feature>
<comment type="caution">
    <text evidence="2">The sequence shown here is derived from an EMBL/GenBank/DDBJ whole genome shotgun (WGS) entry which is preliminary data.</text>
</comment>
<evidence type="ECO:0000313" key="2">
    <source>
        <dbReference type="EMBL" id="KAJ8768982.1"/>
    </source>
</evidence>
<evidence type="ECO:0000259" key="1">
    <source>
        <dbReference type="PROSITE" id="PS50879"/>
    </source>
</evidence>
<dbReference type="InterPro" id="IPR053151">
    <property type="entry name" value="RNase_H-like"/>
</dbReference>
<evidence type="ECO:0000313" key="3">
    <source>
        <dbReference type="Proteomes" id="UP001159364"/>
    </source>
</evidence>
<accession>A0AAV8TPT3</accession>
<dbReference type="GO" id="GO:0004523">
    <property type="term" value="F:RNA-DNA hybrid ribonuclease activity"/>
    <property type="evidence" value="ECO:0007669"/>
    <property type="project" value="InterPro"/>
</dbReference>
<dbReference type="InterPro" id="IPR044730">
    <property type="entry name" value="RNase_H-like_dom_plant"/>
</dbReference>
<protein>
    <recommendedName>
        <fullName evidence="1">RNase H type-1 domain-containing protein</fullName>
    </recommendedName>
</protein>
<dbReference type="Gene3D" id="3.30.420.10">
    <property type="entry name" value="Ribonuclease H-like superfamily/Ribonuclease H"/>
    <property type="match status" value="1"/>
</dbReference>
<name>A0AAV8TPT3_9ROSI</name>
<organism evidence="2 3">
    <name type="scientific">Erythroxylum novogranatense</name>
    <dbReference type="NCBI Taxonomy" id="1862640"/>
    <lineage>
        <taxon>Eukaryota</taxon>
        <taxon>Viridiplantae</taxon>
        <taxon>Streptophyta</taxon>
        <taxon>Embryophyta</taxon>
        <taxon>Tracheophyta</taxon>
        <taxon>Spermatophyta</taxon>
        <taxon>Magnoliopsida</taxon>
        <taxon>eudicotyledons</taxon>
        <taxon>Gunneridae</taxon>
        <taxon>Pentapetalae</taxon>
        <taxon>rosids</taxon>
        <taxon>fabids</taxon>
        <taxon>Malpighiales</taxon>
        <taxon>Erythroxylaceae</taxon>
        <taxon>Erythroxylum</taxon>
    </lineage>
</organism>
<dbReference type="PROSITE" id="PS50879">
    <property type="entry name" value="RNASE_H_1"/>
    <property type="match status" value="1"/>
</dbReference>
<dbReference type="InterPro" id="IPR002156">
    <property type="entry name" value="RNaseH_domain"/>
</dbReference>
<sequence>MDGSFVGNPGTAGFRGLLRDDRSRWLVGFFGYIGHTTSLLAELLALQHGMALAWQRGFRQLIVESDSQDVIRLVANPCLSSHPCLHVRDAIRTLLLHEWTCTIVHAFREGNRCTDLFAKHGATNRRRWSLWPEPLPCLCTPLTLDASAWAFPRP</sequence>
<dbReference type="AlphaFoldDB" id="A0AAV8TPT3"/>
<dbReference type="SUPFAM" id="SSF53098">
    <property type="entry name" value="Ribonuclease H-like"/>
    <property type="match status" value="1"/>
</dbReference>
<dbReference type="PANTHER" id="PTHR47723:SF19">
    <property type="entry name" value="POLYNUCLEOTIDYL TRANSFERASE, RIBONUCLEASE H-LIKE SUPERFAMILY PROTEIN"/>
    <property type="match status" value="1"/>
</dbReference>
<dbReference type="InterPro" id="IPR012337">
    <property type="entry name" value="RNaseH-like_sf"/>
</dbReference>
<dbReference type="Pfam" id="PF13456">
    <property type="entry name" value="RVT_3"/>
    <property type="match status" value="1"/>
</dbReference>
<gene>
    <name evidence="2" type="ORF">K2173_023977</name>
</gene>
<proteinExistence type="predicted"/>
<reference evidence="2 3" key="1">
    <citation type="submission" date="2021-09" db="EMBL/GenBank/DDBJ databases">
        <title>Genomic insights and catalytic innovation underlie evolution of tropane alkaloids biosynthesis.</title>
        <authorList>
            <person name="Wang Y.-J."/>
            <person name="Tian T."/>
            <person name="Huang J.-P."/>
            <person name="Huang S.-X."/>
        </authorList>
    </citation>
    <scope>NUCLEOTIDE SEQUENCE [LARGE SCALE GENOMIC DNA]</scope>
    <source>
        <strain evidence="2">KIB-2018</strain>
        <tissue evidence="2">Leaf</tissue>
    </source>
</reference>
<dbReference type="EMBL" id="JAIWQS010000004">
    <property type="protein sequence ID" value="KAJ8768982.1"/>
    <property type="molecule type" value="Genomic_DNA"/>
</dbReference>
<dbReference type="GO" id="GO:0003676">
    <property type="term" value="F:nucleic acid binding"/>
    <property type="evidence" value="ECO:0007669"/>
    <property type="project" value="InterPro"/>
</dbReference>
<dbReference type="Proteomes" id="UP001159364">
    <property type="component" value="Linkage Group LG04"/>
</dbReference>